<name>A0A841GSC9_9GAMM</name>
<comment type="caution">
    <text evidence="3">The sequence shown here is derived from an EMBL/GenBank/DDBJ whole genome shotgun (WGS) entry which is preliminary data.</text>
</comment>
<feature type="chain" id="PRO_5033062417" description="Lipoprotein" evidence="2">
    <location>
        <begin position="21"/>
        <end position="266"/>
    </location>
</feature>
<keyword evidence="2" id="KW-0732">Signal</keyword>
<gene>
    <name evidence="3" type="ORF">HNR75_002622</name>
</gene>
<protein>
    <recommendedName>
        <fullName evidence="5">Lipoprotein</fullName>
    </recommendedName>
</protein>
<proteinExistence type="predicted"/>
<organism evidence="3 4">
    <name type="scientific">Tolumonas osonensis</name>
    <dbReference type="NCBI Taxonomy" id="675874"/>
    <lineage>
        <taxon>Bacteria</taxon>
        <taxon>Pseudomonadati</taxon>
        <taxon>Pseudomonadota</taxon>
        <taxon>Gammaproteobacteria</taxon>
        <taxon>Aeromonadales</taxon>
        <taxon>Aeromonadaceae</taxon>
        <taxon>Tolumonas</taxon>
    </lineage>
</organism>
<feature type="coiled-coil region" evidence="1">
    <location>
        <begin position="203"/>
        <end position="230"/>
    </location>
</feature>
<feature type="signal peptide" evidence="2">
    <location>
        <begin position="1"/>
        <end position="20"/>
    </location>
</feature>
<dbReference type="Proteomes" id="UP000585721">
    <property type="component" value="Unassembled WGS sequence"/>
</dbReference>
<evidence type="ECO:0000313" key="3">
    <source>
        <dbReference type="EMBL" id="MBB6056683.1"/>
    </source>
</evidence>
<evidence type="ECO:0000256" key="2">
    <source>
        <dbReference type="SAM" id="SignalP"/>
    </source>
</evidence>
<dbReference type="AlphaFoldDB" id="A0A841GSC9"/>
<evidence type="ECO:0000256" key="1">
    <source>
        <dbReference type="SAM" id="Coils"/>
    </source>
</evidence>
<reference evidence="3 4" key="1">
    <citation type="submission" date="2020-08" db="EMBL/GenBank/DDBJ databases">
        <title>Genomic Encyclopedia of Type Strains, Phase IV (KMG-IV): sequencing the most valuable type-strain genomes for metagenomic binning, comparative biology and taxonomic classification.</title>
        <authorList>
            <person name="Goeker M."/>
        </authorList>
    </citation>
    <scope>NUCLEOTIDE SEQUENCE [LARGE SCALE GENOMIC DNA]</scope>
    <source>
        <strain evidence="3 4">DSM 22975</strain>
    </source>
</reference>
<sequence length="266" mass="26564">MKLKQLVVAVSLSLGLAACGGGGGSSSSSSSPSYDFKVTAVDGYLKNAVVTATCDGKTFVGTTNENGVAELNTNSTNCSVVITAKADGSTIDMDTGETYAAGSLYLVSPAGQNKTSLIASPFTTMVALLMESSGGSVDLDAAIAQIADGFGIDASLVTGDFIAAGDDEVALKASALLSSAVLPKTAEEFNAQVANESTTQAVITKLLKINTAVEAQIEELKNNGEDLSTVIITVTVAADGSVTTEVEDKPLATGATDSAVGGGTGN</sequence>
<dbReference type="RefSeq" id="WP_188027403.1">
    <property type="nucleotide sequence ID" value="NZ_JACHGR010000009.1"/>
</dbReference>
<evidence type="ECO:0008006" key="5">
    <source>
        <dbReference type="Google" id="ProtNLM"/>
    </source>
</evidence>
<dbReference type="EMBL" id="JACHGR010000009">
    <property type="protein sequence ID" value="MBB6056683.1"/>
    <property type="molecule type" value="Genomic_DNA"/>
</dbReference>
<keyword evidence="1" id="KW-0175">Coiled coil</keyword>
<accession>A0A841GSC9</accession>
<keyword evidence="4" id="KW-1185">Reference proteome</keyword>
<dbReference type="PROSITE" id="PS51257">
    <property type="entry name" value="PROKAR_LIPOPROTEIN"/>
    <property type="match status" value="1"/>
</dbReference>
<evidence type="ECO:0000313" key="4">
    <source>
        <dbReference type="Proteomes" id="UP000585721"/>
    </source>
</evidence>